<dbReference type="SMART" id="SM00363">
    <property type="entry name" value="S4"/>
    <property type="match status" value="1"/>
</dbReference>
<dbReference type="STRING" id="1745343.A0A2J6QAN0"/>
<evidence type="ECO:0000256" key="2">
    <source>
        <dbReference type="ARBA" id="ARBA00007465"/>
    </source>
</evidence>
<dbReference type="PROSITE" id="PS00632">
    <property type="entry name" value="RIBOSOMAL_S4"/>
    <property type="match status" value="1"/>
</dbReference>
<protein>
    <recommendedName>
        <fullName evidence="9">Small ribosomal subunit protein uS4m</fullName>
    </recommendedName>
</protein>
<dbReference type="FunFam" id="3.10.290.10:FF:000025">
    <property type="entry name" value="30S ribosomal subunit S4"/>
    <property type="match status" value="1"/>
</dbReference>
<sequence>MARKRFHGLKRVKFRATWNKYNLFNLSRLKAPNTAFMTYYQQKWSAKSITRAYHGEHIREGQWERMFTPLLNSVIPMDHRYLAENDGSEMAAGRGSGLEKPMDLKKIAFGKNQIPYMHMTYAPIERRLDTAIFRALFASSVRQARQFVIHGQVKVNGKKIPYPGYLLNPGDMFQVEPDRVLFATGAPKVKVKTDAEKIRYERRIGRQSNITRDAALAKRSARRKAKEADELADDTIEFAPKLQKSTKIIQGDPEVRKLRQKEFLKLIRQIEDRIGNKKVRRTGKLKQHLRMLLRRAKANLIFIQKKSVDELETELREITQELLGQTEEVESPDKGPVKRLKTESEMTPIMKQALEKAIARIRENPSDSTKPYATPWRPRPYMSAFAFVPRYLEVNHKICSAVYLRHPVARPGLSEVPTPFPAETQQLAFNWYLRRR</sequence>
<dbReference type="AlphaFoldDB" id="A0A2J6QAN0"/>
<dbReference type="GO" id="GO:0042274">
    <property type="term" value="P:ribosomal small subunit biogenesis"/>
    <property type="evidence" value="ECO:0007669"/>
    <property type="project" value="TreeGrafter"/>
</dbReference>
<name>A0A2J6QAN0_9HELO</name>
<evidence type="ECO:0000256" key="3">
    <source>
        <dbReference type="ARBA" id="ARBA00022730"/>
    </source>
</evidence>
<feature type="domain" description="RNA-binding S4" evidence="12">
    <location>
        <begin position="126"/>
        <end position="186"/>
    </location>
</feature>
<dbReference type="Pfam" id="PF01479">
    <property type="entry name" value="S4"/>
    <property type="match status" value="1"/>
</dbReference>
<evidence type="ECO:0000313" key="13">
    <source>
        <dbReference type="EMBL" id="PMD23309.1"/>
    </source>
</evidence>
<dbReference type="OrthoDB" id="3356781at2759"/>
<dbReference type="Proteomes" id="UP000235672">
    <property type="component" value="Unassembled WGS sequence"/>
</dbReference>
<dbReference type="PANTHER" id="PTHR11831">
    <property type="entry name" value="30S 40S RIBOSOMAL PROTEIN"/>
    <property type="match status" value="1"/>
</dbReference>
<keyword evidence="6" id="KW-0496">Mitochondrion</keyword>
<keyword evidence="4 10" id="KW-0694">RNA-binding</keyword>
<evidence type="ECO:0000256" key="4">
    <source>
        <dbReference type="ARBA" id="ARBA00022884"/>
    </source>
</evidence>
<organism evidence="13 14">
    <name type="scientific">Hyaloscypha hepaticicola</name>
    <dbReference type="NCBI Taxonomy" id="2082293"/>
    <lineage>
        <taxon>Eukaryota</taxon>
        <taxon>Fungi</taxon>
        <taxon>Dikarya</taxon>
        <taxon>Ascomycota</taxon>
        <taxon>Pezizomycotina</taxon>
        <taxon>Leotiomycetes</taxon>
        <taxon>Helotiales</taxon>
        <taxon>Hyaloscyphaceae</taxon>
        <taxon>Hyaloscypha</taxon>
    </lineage>
</organism>
<proteinExistence type="inferred from homology"/>
<dbReference type="CDD" id="cd00165">
    <property type="entry name" value="S4"/>
    <property type="match status" value="1"/>
</dbReference>
<dbReference type="InterPro" id="IPR036986">
    <property type="entry name" value="S4_RNA-bd_sf"/>
</dbReference>
<dbReference type="SUPFAM" id="SSF55174">
    <property type="entry name" value="Alpha-L RNA-binding motif"/>
    <property type="match status" value="1"/>
</dbReference>
<dbReference type="InterPro" id="IPR022801">
    <property type="entry name" value="Ribosomal_uS4"/>
</dbReference>
<keyword evidence="3 10" id="KW-0699">rRNA-binding</keyword>
<evidence type="ECO:0000256" key="11">
    <source>
        <dbReference type="SAM" id="Coils"/>
    </source>
</evidence>
<dbReference type="InterPro" id="IPR002942">
    <property type="entry name" value="S4_RNA-bd"/>
</dbReference>
<evidence type="ECO:0000256" key="7">
    <source>
        <dbReference type="ARBA" id="ARBA00023274"/>
    </source>
</evidence>
<keyword evidence="7" id="KW-0687">Ribonucleoprotein</keyword>
<evidence type="ECO:0000313" key="14">
    <source>
        <dbReference type="Proteomes" id="UP000235672"/>
    </source>
</evidence>
<evidence type="ECO:0000256" key="1">
    <source>
        <dbReference type="ARBA" id="ARBA00004173"/>
    </source>
</evidence>
<evidence type="ECO:0000256" key="10">
    <source>
        <dbReference type="PROSITE-ProRule" id="PRU00182"/>
    </source>
</evidence>
<keyword evidence="11" id="KW-0175">Coiled coil</keyword>
<dbReference type="PANTHER" id="PTHR11831:SF4">
    <property type="entry name" value="SMALL RIBOSOMAL SUBUNIT PROTEIN US4M"/>
    <property type="match status" value="1"/>
</dbReference>
<reference evidence="13 14" key="1">
    <citation type="submission" date="2016-05" db="EMBL/GenBank/DDBJ databases">
        <title>A degradative enzymes factory behind the ericoid mycorrhizal symbiosis.</title>
        <authorList>
            <consortium name="DOE Joint Genome Institute"/>
            <person name="Martino E."/>
            <person name="Morin E."/>
            <person name="Grelet G."/>
            <person name="Kuo A."/>
            <person name="Kohler A."/>
            <person name="Daghino S."/>
            <person name="Barry K."/>
            <person name="Choi C."/>
            <person name="Cichocki N."/>
            <person name="Clum A."/>
            <person name="Copeland A."/>
            <person name="Hainaut M."/>
            <person name="Haridas S."/>
            <person name="Labutti K."/>
            <person name="Lindquist E."/>
            <person name="Lipzen A."/>
            <person name="Khouja H.-R."/>
            <person name="Murat C."/>
            <person name="Ohm R."/>
            <person name="Olson A."/>
            <person name="Spatafora J."/>
            <person name="Veneault-Fourrey C."/>
            <person name="Henrissat B."/>
            <person name="Grigoriev I."/>
            <person name="Martin F."/>
            <person name="Perotto S."/>
        </authorList>
    </citation>
    <scope>NUCLEOTIDE SEQUENCE [LARGE SCALE GENOMIC DNA]</scope>
    <source>
        <strain evidence="13 14">UAMH 7357</strain>
    </source>
</reference>
<evidence type="ECO:0000259" key="12">
    <source>
        <dbReference type="SMART" id="SM00363"/>
    </source>
</evidence>
<keyword evidence="5" id="KW-0689">Ribosomal protein</keyword>
<dbReference type="GO" id="GO:0003735">
    <property type="term" value="F:structural constituent of ribosome"/>
    <property type="evidence" value="ECO:0007669"/>
    <property type="project" value="TreeGrafter"/>
</dbReference>
<gene>
    <name evidence="13" type="ORF">NA56DRAFT_622991</name>
</gene>
<dbReference type="Gene3D" id="3.10.290.10">
    <property type="entry name" value="RNA-binding S4 domain"/>
    <property type="match status" value="1"/>
</dbReference>
<keyword evidence="14" id="KW-1185">Reference proteome</keyword>
<accession>A0A2J6QAN0</accession>
<dbReference type="EMBL" id="KZ613475">
    <property type="protein sequence ID" value="PMD23309.1"/>
    <property type="molecule type" value="Genomic_DNA"/>
</dbReference>
<feature type="coiled-coil region" evidence="11">
    <location>
        <begin position="301"/>
        <end position="328"/>
    </location>
</feature>
<comment type="function">
    <text evidence="8">Component of the mitochondrial ribosome (mitoribosome), a dedicated translation machinery responsible for the synthesis of mitochondrial genome-encoded proteins, including at least some of the essential transmembrane subunits of the mitochondrial respiratory chain. The mitoribosomes are attached to the mitochondrial inner membrane and translation products are cotranslationally integrated into the membrane.</text>
</comment>
<evidence type="ECO:0000256" key="6">
    <source>
        <dbReference type="ARBA" id="ARBA00023128"/>
    </source>
</evidence>
<dbReference type="GO" id="GO:0005763">
    <property type="term" value="C:mitochondrial small ribosomal subunit"/>
    <property type="evidence" value="ECO:0007669"/>
    <property type="project" value="TreeGrafter"/>
</dbReference>
<comment type="similarity">
    <text evidence="2">Belongs to the universal ribosomal protein uS4 family.</text>
</comment>
<comment type="subcellular location">
    <subcellularLocation>
        <location evidence="1">Mitochondrion</location>
    </subcellularLocation>
</comment>
<evidence type="ECO:0000256" key="5">
    <source>
        <dbReference type="ARBA" id="ARBA00022980"/>
    </source>
</evidence>
<evidence type="ECO:0000256" key="9">
    <source>
        <dbReference type="ARBA" id="ARBA00071419"/>
    </source>
</evidence>
<dbReference type="GO" id="GO:0019843">
    <property type="term" value="F:rRNA binding"/>
    <property type="evidence" value="ECO:0007669"/>
    <property type="project" value="UniProtKB-KW"/>
</dbReference>
<evidence type="ECO:0000256" key="8">
    <source>
        <dbReference type="ARBA" id="ARBA00037226"/>
    </source>
</evidence>
<dbReference type="InterPro" id="IPR018079">
    <property type="entry name" value="Ribosomal_uS4_CS"/>
</dbReference>
<dbReference type="PROSITE" id="PS50889">
    <property type="entry name" value="S4"/>
    <property type="match status" value="1"/>
</dbReference>